<protein>
    <submittedName>
        <fullName evidence="2">Uncharacterized protein</fullName>
    </submittedName>
</protein>
<keyword evidence="1" id="KW-0812">Transmembrane</keyword>
<dbReference type="AlphaFoldDB" id="A0A6P1SZX4"/>
<evidence type="ECO:0000256" key="1">
    <source>
        <dbReference type="SAM" id="Phobius"/>
    </source>
</evidence>
<dbReference type="EMBL" id="CP046620">
    <property type="protein sequence ID" value="QHQ34579.1"/>
    <property type="molecule type" value="Genomic_DNA"/>
</dbReference>
<evidence type="ECO:0000313" key="3">
    <source>
        <dbReference type="Proteomes" id="UP000464495"/>
    </source>
</evidence>
<dbReference type="RefSeq" id="WP_161861148.1">
    <property type="nucleotide sequence ID" value="NZ_CP046620.1"/>
</dbReference>
<keyword evidence="1" id="KW-0472">Membrane</keyword>
<keyword evidence="3" id="KW-1185">Reference proteome</keyword>
<reference evidence="2 3" key="1">
    <citation type="submission" date="2019-12" db="EMBL/GenBank/DDBJ databases">
        <title>Complete genome sequence of Algicella marina strain 9Alg 56(T) isolated from the red alga Tichocarpus crinitus.</title>
        <authorList>
            <person name="Kim S.-G."/>
            <person name="Nedashkovskaya O.I."/>
        </authorList>
    </citation>
    <scope>NUCLEOTIDE SEQUENCE [LARGE SCALE GENOMIC DNA]</scope>
    <source>
        <strain evidence="2 3">9Alg 56</strain>
    </source>
</reference>
<organism evidence="2 3">
    <name type="scientific">Algicella marina</name>
    <dbReference type="NCBI Taxonomy" id="2683284"/>
    <lineage>
        <taxon>Bacteria</taxon>
        <taxon>Pseudomonadati</taxon>
        <taxon>Pseudomonadota</taxon>
        <taxon>Alphaproteobacteria</taxon>
        <taxon>Rhodobacterales</taxon>
        <taxon>Paracoccaceae</taxon>
        <taxon>Algicella</taxon>
    </lineage>
</organism>
<accession>A0A6P1SZX4</accession>
<dbReference type="Proteomes" id="UP000464495">
    <property type="component" value="Chromosome"/>
</dbReference>
<gene>
    <name evidence="2" type="ORF">GO499_04925</name>
</gene>
<sequence length="60" mass="6899">MLPVWVKAFSFCVIAVIVVLMLIKRIRRRERADIDAPELVLTEDGRLEQVDSKKRDSEGS</sequence>
<feature type="transmembrane region" description="Helical" evidence="1">
    <location>
        <begin position="6"/>
        <end position="23"/>
    </location>
</feature>
<keyword evidence="1" id="KW-1133">Transmembrane helix</keyword>
<evidence type="ECO:0000313" key="2">
    <source>
        <dbReference type="EMBL" id="QHQ34579.1"/>
    </source>
</evidence>
<dbReference type="KEGG" id="amaq:GO499_04925"/>
<name>A0A6P1SZX4_9RHOB</name>
<proteinExistence type="predicted"/>